<organism evidence="1 2">
    <name type="scientific">Nephila pilipes</name>
    <name type="common">Giant wood spider</name>
    <name type="synonym">Nephila maculata</name>
    <dbReference type="NCBI Taxonomy" id="299642"/>
    <lineage>
        <taxon>Eukaryota</taxon>
        <taxon>Metazoa</taxon>
        <taxon>Ecdysozoa</taxon>
        <taxon>Arthropoda</taxon>
        <taxon>Chelicerata</taxon>
        <taxon>Arachnida</taxon>
        <taxon>Araneae</taxon>
        <taxon>Araneomorphae</taxon>
        <taxon>Entelegynae</taxon>
        <taxon>Araneoidea</taxon>
        <taxon>Nephilidae</taxon>
        <taxon>Nephila</taxon>
    </lineage>
</organism>
<dbReference type="AlphaFoldDB" id="A0A8X6QLI7"/>
<name>A0A8X6QLI7_NEPPI</name>
<dbReference type="Proteomes" id="UP000887013">
    <property type="component" value="Unassembled WGS sequence"/>
</dbReference>
<accession>A0A8X6QLI7</accession>
<proteinExistence type="predicted"/>
<gene>
    <name evidence="1" type="ORF">NPIL_171371</name>
</gene>
<feature type="non-terminal residue" evidence="1">
    <location>
        <position position="1"/>
    </location>
</feature>
<protein>
    <submittedName>
        <fullName evidence="1">Uncharacterized protein</fullName>
    </submittedName>
</protein>
<evidence type="ECO:0000313" key="2">
    <source>
        <dbReference type="Proteomes" id="UP000887013"/>
    </source>
</evidence>
<reference evidence="1" key="1">
    <citation type="submission" date="2020-08" db="EMBL/GenBank/DDBJ databases">
        <title>Multicomponent nature underlies the extraordinary mechanical properties of spider dragline silk.</title>
        <authorList>
            <person name="Kono N."/>
            <person name="Nakamura H."/>
            <person name="Mori M."/>
            <person name="Yoshida Y."/>
            <person name="Ohtoshi R."/>
            <person name="Malay A.D."/>
            <person name="Moran D.A.P."/>
            <person name="Tomita M."/>
            <person name="Numata K."/>
            <person name="Arakawa K."/>
        </authorList>
    </citation>
    <scope>NUCLEOTIDE SEQUENCE</scope>
</reference>
<dbReference type="EMBL" id="BMAW01129007">
    <property type="protein sequence ID" value="GFU28443.1"/>
    <property type="molecule type" value="Genomic_DNA"/>
</dbReference>
<evidence type="ECO:0000313" key="1">
    <source>
        <dbReference type="EMBL" id="GFU28443.1"/>
    </source>
</evidence>
<comment type="caution">
    <text evidence="1">The sequence shown here is derived from an EMBL/GenBank/DDBJ whole genome shotgun (WGS) entry which is preliminary data.</text>
</comment>
<sequence length="32" mass="4025">YWCPSWERHCFCGQSGKLFQRMKQIKHKLQRN</sequence>
<keyword evidence="2" id="KW-1185">Reference proteome</keyword>